<keyword evidence="2 5" id="KW-0547">Nucleotide-binding</keyword>
<comment type="similarity">
    <text evidence="5">Belongs to the TRAFAC class OBG-HflX-like GTPase superfamily. HflX GTPase family.</text>
</comment>
<evidence type="ECO:0000256" key="3">
    <source>
        <dbReference type="ARBA" id="ARBA00022842"/>
    </source>
</evidence>
<feature type="binding site" evidence="7">
    <location>
        <position position="238"/>
    </location>
    <ligand>
        <name>Mg(2+)</name>
        <dbReference type="ChEBI" id="CHEBI:18420"/>
    </ligand>
</feature>
<comment type="caution">
    <text evidence="9">The sequence shown here is derived from an EMBL/GenBank/DDBJ whole genome shotgun (WGS) entry which is preliminary data.</text>
</comment>
<keyword evidence="5" id="KW-0963">Cytoplasm</keyword>
<evidence type="ECO:0000313" key="10">
    <source>
        <dbReference type="Proteomes" id="UP000034320"/>
    </source>
</evidence>
<feature type="binding site" evidence="7">
    <location>
        <position position="218"/>
    </location>
    <ligand>
        <name>Mg(2+)</name>
        <dbReference type="ChEBI" id="CHEBI:18420"/>
    </ligand>
</feature>
<dbReference type="InterPro" id="IPR032305">
    <property type="entry name" value="GTP-bd_M"/>
</dbReference>
<proteinExistence type="inferred from homology"/>
<dbReference type="InterPro" id="IPR042108">
    <property type="entry name" value="GTPase_HflX_N_sf"/>
</dbReference>
<dbReference type="Gene3D" id="3.40.50.300">
    <property type="entry name" value="P-loop containing nucleotide triphosphate hydrolases"/>
    <property type="match status" value="1"/>
</dbReference>
<sequence length="374" mass="42379">MFEHNLNKRFLLVGFFPKGFSDDRIMPHLEELDSLVKTYGGETVAVSIQRGFQPSRVTYVGSGKAQEIAEKVAAEKIEVVVLNDILKSGQLYTLEKIWQRGNLQIKVWDKVGLILHIFDLHADTAESKLQIKLASFRHMGPRIYGMGYVLSRQGGGIGTRGIGETNTEIMKRHWRNEIRLIKGKLAKIVKDHETHIGKRKKSGTLSVSLVGYTNSGKTSLYNALTGKNKLVEDKLFATLDSSLGRLYLPEINHPVLLSDTIGFISQLPPLLFDSFKSTLMESLNSDLILHVIDISDQYIDSKIKVVEDILRQDLKLENRRQINVFNKTDKVSLEIIKIFKNKYPEEKTCFVSSVKGQGLDILKQRITQELKELL</sequence>
<dbReference type="GO" id="GO:0046872">
    <property type="term" value="F:metal ion binding"/>
    <property type="evidence" value="ECO:0007669"/>
    <property type="project" value="UniProtKB-KW"/>
</dbReference>
<dbReference type="AlphaFoldDB" id="A0A0G1BJ98"/>
<dbReference type="NCBIfam" id="TIGR03156">
    <property type="entry name" value="GTP_HflX"/>
    <property type="match status" value="1"/>
</dbReference>
<keyword evidence="1 7" id="KW-0479">Metal-binding</keyword>
<dbReference type="InterPro" id="IPR027417">
    <property type="entry name" value="P-loop_NTPase"/>
</dbReference>
<gene>
    <name evidence="5" type="primary">hflX</name>
    <name evidence="9" type="ORF">UV09_C0018G0027</name>
</gene>
<name>A0A0G1BJ98_9BACT</name>
<comment type="cofactor">
    <cofactor evidence="7">
        <name>Mg(2+)</name>
        <dbReference type="ChEBI" id="CHEBI:18420"/>
    </cofactor>
</comment>
<dbReference type="InterPro" id="IPR006073">
    <property type="entry name" value="GTP-bd"/>
</dbReference>
<evidence type="ECO:0000256" key="1">
    <source>
        <dbReference type="ARBA" id="ARBA00022723"/>
    </source>
</evidence>
<feature type="binding site" evidence="6">
    <location>
        <begin position="236"/>
        <end position="240"/>
    </location>
    <ligand>
        <name>GTP</name>
        <dbReference type="ChEBI" id="CHEBI:37565"/>
    </ligand>
</feature>
<dbReference type="Pfam" id="PF13167">
    <property type="entry name" value="GTP-bdg_N"/>
    <property type="match status" value="1"/>
</dbReference>
<organism evidence="9 10">
    <name type="scientific">Candidatus Gottesmanbacteria bacterium GW2011_GWA2_42_18</name>
    <dbReference type="NCBI Taxonomy" id="1618442"/>
    <lineage>
        <taxon>Bacteria</taxon>
        <taxon>Candidatus Gottesmaniibacteriota</taxon>
    </lineage>
</organism>
<evidence type="ECO:0000256" key="5">
    <source>
        <dbReference type="HAMAP-Rule" id="MF_00900"/>
    </source>
</evidence>
<dbReference type="Proteomes" id="UP000034320">
    <property type="component" value="Unassembled WGS sequence"/>
</dbReference>
<dbReference type="PATRIC" id="fig|1618442.3.peg.846"/>
<keyword evidence="3 7" id="KW-0460">Magnesium</keyword>
<dbReference type="CDD" id="cd01878">
    <property type="entry name" value="HflX"/>
    <property type="match status" value="1"/>
</dbReference>
<dbReference type="Gene3D" id="6.10.250.2860">
    <property type="match status" value="1"/>
</dbReference>
<dbReference type="PIRSF" id="PIRSF006809">
    <property type="entry name" value="GTP-binding_hflX_prd"/>
    <property type="match status" value="1"/>
</dbReference>
<dbReference type="EMBL" id="LCDD01000018">
    <property type="protein sequence ID" value="KKS46351.1"/>
    <property type="molecule type" value="Genomic_DNA"/>
</dbReference>
<evidence type="ECO:0000256" key="6">
    <source>
        <dbReference type="PIRSR" id="PIRSR006809-1"/>
    </source>
</evidence>
<feature type="binding site" evidence="6">
    <location>
        <begin position="259"/>
        <end position="262"/>
    </location>
    <ligand>
        <name>GTP</name>
        <dbReference type="ChEBI" id="CHEBI:37565"/>
    </ligand>
</feature>
<evidence type="ECO:0000259" key="8">
    <source>
        <dbReference type="PROSITE" id="PS51705"/>
    </source>
</evidence>
<evidence type="ECO:0000256" key="2">
    <source>
        <dbReference type="ARBA" id="ARBA00022741"/>
    </source>
</evidence>
<evidence type="ECO:0000256" key="4">
    <source>
        <dbReference type="ARBA" id="ARBA00023134"/>
    </source>
</evidence>
<comment type="subcellular location">
    <subcellularLocation>
        <location evidence="5">Cytoplasm</location>
    </subcellularLocation>
    <text evidence="5">May associate with membranes.</text>
</comment>
<dbReference type="InterPro" id="IPR030394">
    <property type="entry name" value="G_HFLX_dom"/>
</dbReference>
<feature type="binding site" evidence="6">
    <location>
        <begin position="211"/>
        <end position="218"/>
    </location>
    <ligand>
        <name>GTP</name>
        <dbReference type="ChEBI" id="CHEBI:37565"/>
    </ligand>
</feature>
<dbReference type="PANTHER" id="PTHR10229:SF0">
    <property type="entry name" value="GTP-BINDING PROTEIN 6-RELATED"/>
    <property type="match status" value="1"/>
</dbReference>
<dbReference type="SUPFAM" id="SSF52540">
    <property type="entry name" value="P-loop containing nucleoside triphosphate hydrolases"/>
    <property type="match status" value="1"/>
</dbReference>
<dbReference type="InterPro" id="IPR025121">
    <property type="entry name" value="GTPase_HflX_N"/>
</dbReference>
<evidence type="ECO:0000256" key="7">
    <source>
        <dbReference type="PIRSR" id="PIRSR006809-2"/>
    </source>
</evidence>
<dbReference type="GO" id="GO:0003924">
    <property type="term" value="F:GTPase activity"/>
    <property type="evidence" value="ECO:0007669"/>
    <property type="project" value="UniProtKB-UniRule"/>
</dbReference>
<keyword evidence="4 5" id="KW-0342">GTP-binding</keyword>
<comment type="subunit">
    <text evidence="5">Monomer. Associates with the 50S ribosomal subunit.</text>
</comment>
<evidence type="ECO:0000313" key="9">
    <source>
        <dbReference type="EMBL" id="KKS46351.1"/>
    </source>
</evidence>
<feature type="binding site" evidence="6">
    <location>
        <begin position="326"/>
        <end position="329"/>
    </location>
    <ligand>
        <name>GTP</name>
        <dbReference type="ChEBI" id="CHEBI:37565"/>
    </ligand>
</feature>
<dbReference type="PRINTS" id="PR00326">
    <property type="entry name" value="GTP1OBG"/>
</dbReference>
<dbReference type="HAMAP" id="MF_00900">
    <property type="entry name" value="GTPase_HflX"/>
    <property type="match status" value="1"/>
</dbReference>
<dbReference type="InterPro" id="IPR016496">
    <property type="entry name" value="GTPase_HflX"/>
</dbReference>
<dbReference type="PANTHER" id="PTHR10229">
    <property type="entry name" value="GTP-BINDING PROTEIN HFLX"/>
    <property type="match status" value="1"/>
</dbReference>
<reference evidence="9 10" key="1">
    <citation type="journal article" date="2015" name="Nature">
        <title>rRNA introns, odd ribosomes, and small enigmatic genomes across a large radiation of phyla.</title>
        <authorList>
            <person name="Brown C.T."/>
            <person name="Hug L.A."/>
            <person name="Thomas B.C."/>
            <person name="Sharon I."/>
            <person name="Castelle C.J."/>
            <person name="Singh A."/>
            <person name="Wilkins M.J."/>
            <person name="Williams K.H."/>
            <person name="Banfield J.F."/>
        </authorList>
    </citation>
    <scope>NUCLEOTIDE SEQUENCE [LARGE SCALE GENOMIC DNA]</scope>
</reference>
<protein>
    <recommendedName>
        <fullName evidence="5">GTPase HflX</fullName>
    </recommendedName>
    <alternativeName>
        <fullName evidence="5">GTP-binding protein HflX</fullName>
    </alternativeName>
</protein>
<dbReference type="Pfam" id="PF16360">
    <property type="entry name" value="GTP-bdg_M"/>
    <property type="match status" value="1"/>
</dbReference>
<comment type="function">
    <text evidence="5">GTPase that associates with the 50S ribosomal subunit and may have a role during protein synthesis or ribosome biogenesis.</text>
</comment>
<dbReference type="GO" id="GO:0005737">
    <property type="term" value="C:cytoplasm"/>
    <property type="evidence" value="ECO:0007669"/>
    <property type="project" value="UniProtKB-SubCell"/>
</dbReference>
<feature type="domain" description="Hflx-type G" evidence="8">
    <location>
        <begin position="205"/>
        <end position="374"/>
    </location>
</feature>
<accession>A0A0G1BJ98</accession>
<dbReference type="PROSITE" id="PS51705">
    <property type="entry name" value="G_HFLX"/>
    <property type="match status" value="1"/>
</dbReference>
<dbReference type="Gene3D" id="3.40.50.11060">
    <property type="entry name" value="GTPase HflX, N-terminal domain"/>
    <property type="match status" value="1"/>
</dbReference>
<dbReference type="GO" id="GO:0005525">
    <property type="term" value="F:GTP binding"/>
    <property type="evidence" value="ECO:0007669"/>
    <property type="project" value="UniProtKB-UniRule"/>
</dbReference>
<dbReference type="Pfam" id="PF01926">
    <property type="entry name" value="MMR_HSR1"/>
    <property type="match status" value="1"/>
</dbReference>
<dbReference type="GO" id="GO:0043022">
    <property type="term" value="F:ribosome binding"/>
    <property type="evidence" value="ECO:0007669"/>
    <property type="project" value="TreeGrafter"/>
</dbReference>